<dbReference type="GO" id="GO:0005789">
    <property type="term" value="C:endoplasmic reticulum membrane"/>
    <property type="evidence" value="ECO:0007669"/>
    <property type="project" value="TreeGrafter"/>
</dbReference>
<dbReference type="Proteomes" id="UP000243686">
    <property type="component" value="Unassembled WGS sequence"/>
</dbReference>
<evidence type="ECO:0008006" key="8">
    <source>
        <dbReference type="Google" id="ProtNLM"/>
    </source>
</evidence>
<comment type="subcellular location">
    <subcellularLocation>
        <location evidence="1">Membrane</location>
        <topology evidence="1">Multi-pass membrane protein</topology>
    </subcellularLocation>
</comment>
<keyword evidence="2 5" id="KW-0812">Transmembrane</keyword>
<evidence type="ECO:0000256" key="2">
    <source>
        <dbReference type="ARBA" id="ARBA00022692"/>
    </source>
</evidence>
<dbReference type="PANTHER" id="PTHR43184:SF12">
    <property type="entry name" value="SUGAR PHOSPHATE EXCHANGER 3"/>
    <property type="match status" value="1"/>
</dbReference>
<keyword evidence="7" id="KW-1185">Reference proteome</keyword>
<feature type="transmembrane region" description="Helical" evidence="5">
    <location>
        <begin position="113"/>
        <end position="136"/>
    </location>
</feature>
<name>A0A1S8X6Q7_OPIVI</name>
<dbReference type="PANTHER" id="PTHR43184">
    <property type="entry name" value="MAJOR FACILITATOR SUPERFAMILY TRANSPORTER 16, ISOFORM B"/>
    <property type="match status" value="1"/>
</dbReference>
<evidence type="ECO:0000256" key="4">
    <source>
        <dbReference type="ARBA" id="ARBA00023136"/>
    </source>
</evidence>
<evidence type="ECO:0000313" key="6">
    <source>
        <dbReference type="EMBL" id="OON22133.1"/>
    </source>
</evidence>
<dbReference type="EMBL" id="KV891877">
    <property type="protein sequence ID" value="OON22133.1"/>
    <property type="molecule type" value="Genomic_DNA"/>
</dbReference>
<dbReference type="AlphaFoldDB" id="A0A1S8X6Q7"/>
<feature type="transmembrane region" description="Helical" evidence="5">
    <location>
        <begin position="84"/>
        <end position="101"/>
    </location>
</feature>
<evidence type="ECO:0000256" key="5">
    <source>
        <dbReference type="SAM" id="Phobius"/>
    </source>
</evidence>
<feature type="transmembrane region" description="Helical" evidence="5">
    <location>
        <begin position="55"/>
        <end position="72"/>
    </location>
</feature>
<organism evidence="6 7">
    <name type="scientific">Opisthorchis viverrini</name>
    <name type="common">Southeast Asian liver fluke</name>
    <dbReference type="NCBI Taxonomy" id="6198"/>
    <lineage>
        <taxon>Eukaryota</taxon>
        <taxon>Metazoa</taxon>
        <taxon>Spiralia</taxon>
        <taxon>Lophotrochozoa</taxon>
        <taxon>Platyhelminthes</taxon>
        <taxon>Trematoda</taxon>
        <taxon>Digenea</taxon>
        <taxon>Opisthorchiida</taxon>
        <taxon>Opisthorchiata</taxon>
        <taxon>Opisthorchiidae</taxon>
        <taxon>Opisthorchis</taxon>
    </lineage>
</organism>
<reference evidence="6 7" key="1">
    <citation type="submission" date="2015-03" db="EMBL/GenBank/DDBJ databases">
        <title>Draft genome of the nematode, Opisthorchis viverrini.</title>
        <authorList>
            <person name="Mitreva M."/>
        </authorList>
    </citation>
    <scope>NUCLEOTIDE SEQUENCE [LARGE SCALE GENOMIC DNA]</scope>
    <source>
        <strain evidence="6">Khon Kaen</strain>
    </source>
</reference>
<gene>
    <name evidence="6" type="ORF">X801_01965</name>
</gene>
<keyword evidence="3 5" id="KW-1133">Transmembrane helix</keyword>
<accession>A0A1S8X6Q7</accession>
<protein>
    <recommendedName>
        <fullName evidence="8">Major facilitator superfamily (MFS) profile domain-containing protein</fullName>
    </recommendedName>
</protein>
<sequence>MNVLGEEMMEGQERVQCINRTEAVLQKLILLPLETMLHADCAHDKFTKLTAYLSIWYDVGGILGGIAAGLISDVANRHISRHTVSVFFSIAAIPALLAYRFTPGDPKDVNGLVMALAGFFVGGPAVLISAVIAGDIGQYAELRSSRTQATLHGRHFILSNSELD</sequence>
<proteinExistence type="predicted"/>
<dbReference type="SUPFAM" id="SSF103473">
    <property type="entry name" value="MFS general substrate transporter"/>
    <property type="match status" value="1"/>
</dbReference>
<dbReference type="InterPro" id="IPR036259">
    <property type="entry name" value="MFS_trans_sf"/>
</dbReference>
<evidence type="ECO:0000313" key="7">
    <source>
        <dbReference type="Proteomes" id="UP000243686"/>
    </source>
</evidence>
<keyword evidence="4 5" id="KW-0472">Membrane</keyword>
<dbReference type="Gene3D" id="1.20.1250.20">
    <property type="entry name" value="MFS general substrate transporter like domains"/>
    <property type="match status" value="1"/>
</dbReference>
<evidence type="ECO:0000256" key="3">
    <source>
        <dbReference type="ARBA" id="ARBA00022989"/>
    </source>
</evidence>
<evidence type="ECO:0000256" key="1">
    <source>
        <dbReference type="ARBA" id="ARBA00004141"/>
    </source>
</evidence>